<dbReference type="EMBL" id="CP063373">
    <property type="protein sequence ID" value="QOV40233.1"/>
    <property type="molecule type" value="Genomic_DNA"/>
</dbReference>
<organism evidence="2 3">
    <name type="scientific">Streptomyces ferrugineus</name>
    <dbReference type="NCBI Taxonomy" id="1413221"/>
    <lineage>
        <taxon>Bacteria</taxon>
        <taxon>Bacillati</taxon>
        <taxon>Actinomycetota</taxon>
        <taxon>Actinomycetes</taxon>
        <taxon>Kitasatosporales</taxon>
        <taxon>Streptomycetaceae</taxon>
        <taxon>Streptomyces</taxon>
    </lineage>
</organism>
<dbReference type="AlphaFoldDB" id="A0A7M2SXI8"/>
<evidence type="ECO:0000313" key="2">
    <source>
        <dbReference type="EMBL" id="QOV40233.1"/>
    </source>
</evidence>
<dbReference type="Proteomes" id="UP000594205">
    <property type="component" value="Chromosome"/>
</dbReference>
<dbReference type="RefSeq" id="WP_194048820.1">
    <property type="nucleotide sequence ID" value="NZ_CP063373.1"/>
</dbReference>
<accession>A0A7M2SXI8</accession>
<keyword evidence="3" id="KW-1185">Reference proteome</keyword>
<protein>
    <submittedName>
        <fullName evidence="2">Cell envelope integrity protein TolA</fullName>
    </submittedName>
</protein>
<dbReference type="KEGG" id="sfeu:IM697_18605"/>
<evidence type="ECO:0000256" key="1">
    <source>
        <dbReference type="SAM" id="MobiDB-lite"/>
    </source>
</evidence>
<sequence length="148" mass="16047">MSRATRAHTIRGHLVAGGLVDLGLGEATQKAGPDGHDVDGFSVRQHLEGDTLVVIAGAYGPNWLRTLAELTGRLESPHVKCTVRGQAPGLGDHEVLVRWSTSEELQARKVAEAQRQAPLKKQLREQQAVQEAEERRRSLEAAGQSGLF</sequence>
<name>A0A7M2SXI8_9ACTN</name>
<gene>
    <name evidence="2" type="ORF">IM697_18605</name>
</gene>
<evidence type="ECO:0000313" key="3">
    <source>
        <dbReference type="Proteomes" id="UP000594205"/>
    </source>
</evidence>
<reference evidence="2 3" key="1">
    <citation type="submission" date="2020-10" db="EMBL/GenBank/DDBJ databases">
        <title>Streptomyces ferrugineus complate genome analysis.</title>
        <authorList>
            <person name="Anwar N."/>
        </authorList>
    </citation>
    <scope>NUCLEOTIDE SEQUENCE [LARGE SCALE GENOMIC DNA]</scope>
    <source>
        <strain evidence="2 3">CCTCC AA2014009</strain>
    </source>
</reference>
<proteinExistence type="predicted"/>
<feature type="region of interest" description="Disordered" evidence="1">
    <location>
        <begin position="114"/>
        <end position="148"/>
    </location>
</feature>